<dbReference type="SUPFAM" id="SSF46785">
    <property type="entry name" value="Winged helix' DNA-binding domain"/>
    <property type="match status" value="1"/>
</dbReference>
<dbReference type="InterPro" id="IPR002577">
    <property type="entry name" value="HTH_HxlR"/>
</dbReference>
<gene>
    <name evidence="2" type="ORF">HJG44_06175</name>
</gene>
<comment type="caution">
    <text evidence="2">The sequence shown here is derived from an EMBL/GenBank/DDBJ whole genome shotgun (WGS) entry which is preliminary data.</text>
</comment>
<feature type="domain" description="HTH hxlR-type" evidence="1">
    <location>
        <begin position="46"/>
        <end position="85"/>
    </location>
</feature>
<dbReference type="InterPro" id="IPR036388">
    <property type="entry name" value="WH-like_DNA-bd_sf"/>
</dbReference>
<protein>
    <submittedName>
        <fullName evidence="2">Helix-turn-helix transcriptional regulator</fullName>
    </submittedName>
</protein>
<dbReference type="InterPro" id="IPR036390">
    <property type="entry name" value="WH_DNA-bd_sf"/>
</dbReference>
<dbReference type="Pfam" id="PF01638">
    <property type="entry name" value="HxlR"/>
    <property type="match status" value="1"/>
</dbReference>
<dbReference type="Gene3D" id="1.10.10.10">
    <property type="entry name" value="Winged helix-like DNA-binding domain superfamily/Winged helix DNA-binding domain"/>
    <property type="match status" value="1"/>
</dbReference>
<name>A0A849I7C0_9HYPH</name>
<proteinExistence type="predicted"/>
<evidence type="ECO:0000259" key="1">
    <source>
        <dbReference type="Pfam" id="PF01638"/>
    </source>
</evidence>
<dbReference type="AlphaFoldDB" id="A0A849I7C0"/>
<evidence type="ECO:0000313" key="3">
    <source>
        <dbReference type="Proteomes" id="UP000564885"/>
    </source>
</evidence>
<evidence type="ECO:0000313" key="2">
    <source>
        <dbReference type="EMBL" id="NNM71980.1"/>
    </source>
</evidence>
<accession>A0A849I7C0</accession>
<sequence>MADRTAPQHLCRCGAEGRGASALLLEDRPAASGRIGLIRHSRARPAIIPRGSRATVPPRVDYALTELGRSLTRPLAHLARWATDKRAEIEAARQVFDARGIRQSGARRGLYRTC</sequence>
<reference evidence="2 3" key="1">
    <citation type="submission" date="2020-04" db="EMBL/GenBank/DDBJ databases">
        <title>Enterovirga sp. isolate from soil.</title>
        <authorList>
            <person name="Chea S."/>
            <person name="Kim D.-U."/>
        </authorList>
    </citation>
    <scope>NUCLEOTIDE SEQUENCE [LARGE SCALE GENOMIC DNA]</scope>
    <source>
        <strain evidence="2 3">DB1703</strain>
    </source>
</reference>
<dbReference type="Proteomes" id="UP000564885">
    <property type="component" value="Unassembled WGS sequence"/>
</dbReference>
<organism evidence="2 3">
    <name type="scientific">Enterovirga aerilata</name>
    <dbReference type="NCBI Taxonomy" id="2730920"/>
    <lineage>
        <taxon>Bacteria</taxon>
        <taxon>Pseudomonadati</taxon>
        <taxon>Pseudomonadota</taxon>
        <taxon>Alphaproteobacteria</taxon>
        <taxon>Hyphomicrobiales</taxon>
        <taxon>Methylobacteriaceae</taxon>
        <taxon>Enterovirga</taxon>
    </lineage>
</organism>
<keyword evidence="3" id="KW-1185">Reference proteome</keyword>
<dbReference type="EMBL" id="JABEPP010000002">
    <property type="protein sequence ID" value="NNM71980.1"/>
    <property type="molecule type" value="Genomic_DNA"/>
</dbReference>